<name>A0A1H3VKV7_9FLAO</name>
<proteinExistence type="predicted"/>
<dbReference type="STRING" id="908615.SAMN05421540_101137"/>
<feature type="transmembrane region" description="Helical" evidence="1">
    <location>
        <begin position="114"/>
        <end position="135"/>
    </location>
</feature>
<accession>A0A1H3VKV7</accession>
<protein>
    <submittedName>
        <fullName evidence="2">Uncharacterized protein</fullName>
    </submittedName>
</protein>
<keyword evidence="3" id="KW-1185">Reference proteome</keyword>
<evidence type="ECO:0000313" key="2">
    <source>
        <dbReference type="EMBL" id="SDZ74778.1"/>
    </source>
</evidence>
<dbReference type="Proteomes" id="UP000198820">
    <property type="component" value="Unassembled WGS sequence"/>
</dbReference>
<organism evidence="2 3">
    <name type="scientific">Psychroflexus halocasei</name>
    <dbReference type="NCBI Taxonomy" id="908615"/>
    <lineage>
        <taxon>Bacteria</taxon>
        <taxon>Pseudomonadati</taxon>
        <taxon>Bacteroidota</taxon>
        <taxon>Flavobacteriia</taxon>
        <taxon>Flavobacteriales</taxon>
        <taxon>Flavobacteriaceae</taxon>
        <taxon>Psychroflexus</taxon>
    </lineage>
</organism>
<feature type="transmembrane region" description="Helical" evidence="1">
    <location>
        <begin position="77"/>
        <end position="94"/>
    </location>
</feature>
<reference evidence="2 3" key="1">
    <citation type="submission" date="2016-10" db="EMBL/GenBank/DDBJ databases">
        <authorList>
            <person name="de Groot N.N."/>
        </authorList>
    </citation>
    <scope>NUCLEOTIDE SEQUENCE [LARGE SCALE GENOMIC DNA]</scope>
    <source>
        <strain evidence="2 3">DSM 23581</strain>
    </source>
</reference>
<dbReference type="AlphaFoldDB" id="A0A1H3VKV7"/>
<keyword evidence="1" id="KW-0812">Transmembrane</keyword>
<feature type="transmembrane region" description="Helical" evidence="1">
    <location>
        <begin position="7"/>
        <end position="25"/>
    </location>
</feature>
<keyword evidence="1" id="KW-0472">Membrane</keyword>
<evidence type="ECO:0000313" key="3">
    <source>
        <dbReference type="Proteomes" id="UP000198820"/>
    </source>
</evidence>
<gene>
    <name evidence="2" type="ORF">SAMN05421540_101137</name>
</gene>
<feature type="transmembrane region" description="Helical" evidence="1">
    <location>
        <begin position="45"/>
        <end position="65"/>
    </location>
</feature>
<sequence length="144" mass="15288">MNKVSNIFKILVGVIGAILFLRIFYTGDDVIESEAALQDSILAPLLYVAYGILALVIIFTLGFSIKELFSGNVVKTLISLGVFIAIIAVSYGIASGTETVLRDGEMLSASGSRWVGAGLNAFYILAILAIAAMLASSVKKLIIR</sequence>
<dbReference type="EMBL" id="FNQF01000001">
    <property type="protein sequence ID" value="SDZ74778.1"/>
    <property type="molecule type" value="Genomic_DNA"/>
</dbReference>
<evidence type="ECO:0000256" key="1">
    <source>
        <dbReference type="SAM" id="Phobius"/>
    </source>
</evidence>
<dbReference type="RefSeq" id="WP_093237970.1">
    <property type="nucleotide sequence ID" value="NZ_FNQF01000001.1"/>
</dbReference>
<keyword evidence="1" id="KW-1133">Transmembrane helix</keyword>